<dbReference type="RefSeq" id="XP_021844771.1">
    <property type="nucleotide sequence ID" value="XM_021989079.2"/>
</dbReference>
<comment type="cofactor">
    <cofactor evidence="13">
        <name>Cu cation</name>
        <dbReference type="ChEBI" id="CHEBI:23378"/>
    </cofactor>
    <text evidence="13">Binds 4 Cu cations per monomer.</text>
</comment>
<dbReference type="SUPFAM" id="SSF49503">
    <property type="entry name" value="Cupredoxins"/>
    <property type="match status" value="3"/>
</dbReference>
<evidence type="ECO:0000313" key="18">
    <source>
        <dbReference type="RefSeq" id="XP_021844771.1"/>
    </source>
</evidence>
<dbReference type="InterPro" id="IPR034288">
    <property type="entry name" value="CuRO_1_LCC"/>
</dbReference>
<dbReference type="GO" id="GO:0005507">
    <property type="term" value="F:copper ion binding"/>
    <property type="evidence" value="ECO:0007669"/>
    <property type="project" value="InterPro"/>
</dbReference>
<feature type="domain" description="Plastocyanin-like" evidence="16">
    <location>
        <begin position="32"/>
        <end position="146"/>
    </location>
</feature>
<dbReference type="GO" id="GO:0048046">
    <property type="term" value="C:apoplast"/>
    <property type="evidence" value="ECO:0007669"/>
    <property type="project" value="UniProtKB-SubCell"/>
</dbReference>
<evidence type="ECO:0000256" key="13">
    <source>
        <dbReference type="RuleBase" id="RU361119"/>
    </source>
</evidence>
<accession>A0A9R0I8V1</accession>
<comment type="similarity">
    <text evidence="3 13">Belongs to the multicopper oxidase family.</text>
</comment>
<dbReference type="GeneID" id="110784623"/>
<evidence type="ECO:0000256" key="6">
    <source>
        <dbReference type="ARBA" id="ARBA00022525"/>
    </source>
</evidence>
<comment type="function">
    <text evidence="13">Lignin degradation and detoxification of lignin-derived products.</text>
</comment>
<dbReference type="InterPro" id="IPR045087">
    <property type="entry name" value="Cu-oxidase_fam"/>
</dbReference>
<organism evidence="17 18">
    <name type="scientific">Spinacia oleracea</name>
    <name type="common">Spinach</name>
    <dbReference type="NCBI Taxonomy" id="3562"/>
    <lineage>
        <taxon>Eukaryota</taxon>
        <taxon>Viridiplantae</taxon>
        <taxon>Streptophyta</taxon>
        <taxon>Embryophyta</taxon>
        <taxon>Tracheophyta</taxon>
        <taxon>Spermatophyta</taxon>
        <taxon>Magnoliopsida</taxon>
        <taxon>eudicotyledons</taxon>
        <taxon>Gunneridae</taxon>
        <taxon>Pentapetalae</taxon>
        <taxon>Caryophyllales</taxon>
        <taxon>Chenopodiaceae</taxon>
        <taxon>Chenopodioideae</taxon>
        <taxon>Anserineae</taxon>
        <taxon>Spinacia</taxon>
    </lineage>
</organism>
<dbReference type="GO" id="GO:0016491">
    <property type="term" value="F:oxidoreductase activity"/>
    <property type="evidence" value="ECO:0000318"/>
    <property type="project" value="GO_Central"/>
</dbReference>
<keyword evidence="5 13" id="KW-0052">Apoplast</keyword>
<evidence type="ECO:0000256" key="11">
    <source>
        <dbReference type="ARBA" id="ARBA00023180"/>
    </source>
</evidence>
<comment type="subcellular location">
    <subcellularLocation>
        <location evidence="2 13">Secreted</location>
        <location evidence="2 13">Extracellular space</location>
        <location evidence="2 13">Apoplast</location>
    </subcellularLocation>
</comment>
<keyword evidence="13" id="KW-0732">Signal</keyword>
<dbReference type="Proteomes" id="UP000813463">
    <property type="component" value="Chromosome 5"/>
</dbReference>
<dbReference type="InterPro" id="IPR001117">
    <property type="entry name" value="Cu-oxidase_2nd"/>
</dbReference>
<proteinExistence type="inferred from homology"/>
<dbReference type="InterPro" id="IPR017761">
    <property type="entry name" value="Laccase"/>
</dbReference>
<dbReference type="OrthoDB" id="2121828at2759"/>
<dbReference type="NCBIfam" id="TIGR03389">
    <property type="entry name" value="laccase"/>
    <property type="match status" value="1"/>
</dbReference>
<dbReference type="FunFam" id="2.60.40.420:FF:000049">
    <property type="entry name" value="Laccase"/>
    <property type="match status" value="1"/>
</dbReference>
<feature type="domain" description="Plastocyanin-like" evidence="15">
    <location>
        <begin position="424"/>
        <end position="555"/>
    </location>
</feature>
<reference evidence="18" key="2">
    <citation type="submission" date="2025-08" db="UniProtKB">
        <authorList>
            <consortium name="RefSeq"/>
        </authorList>
    </citation>
    <scope>IDENTIFICATION</scope>
    <source>
        <tissue evidence="18">Leaf</tissue>
    </source>
</reference>
<evidence type="ECO:0000259" key="14">
    <source>
        <dbReference type="Pfam" id="PF00394"/>
    </source>
</evidence>
<dbReference type="InterPro" id="IPR011707">
    <property type="entry name" value="Cu-oxidase-like_N"/>
</dbReference>
<dbReference type="Gene3D" id="2.60.40.420">
    <property type="entry name" value="Cupredoxins - blue copper proteins"/>
    <property type="match status" value="3"/>
</dbReference>
<evidence type="ECO:0000256" key="1">
    <source>
        <dbReference type="ARBA" id="ARBA00000349"/>
    </source>
</evidence>
<evidence type="ECO:0000256" key="5">
    <source>
        <dbReference type="ARBA" id="ARBA00022523"/>
    </source>
</evidence>
<keyword evidence="12 13" id="KW-0439">Lignin degradation</keyword>
<evidence type="ECO:0000313" key="17">
    <source>
        <dbReference type="Proteomes" id="UP000813463"/>
    </source>
</evidence>
<dbReference type="CDD" id="cd13849">
    <property type="entry name" value="CuRO_1_LCC_plant"/>
    <property type="match status" value="1"/>
</dbReference>
<dbReference type="PANTHER" id="PTHR11709">
    <property type="entry name" value="MULTI-COPPER OXIDASE"/>
    <property type="match status" value="1"/>
</dbReference>
<evidence type="ECO:0000256" key="2">
    <source>
        <dbReference type="ARBA" id="ARBA00004271"/>
    </source>
</evidence>
<evidence type="ECO:0000256" key="4">
    <source>
        <dbReference type="ARBA" id="ARBA00012297"/>
    </source>
</evidence>
<name>A0A9R0I8V1_SPIOL</name>
<keyword evidence="9 13" id="KW-0560">Oxidoreductase</keyword>
<evidence type="ECO:0000256" key="7">
    <source>
        <dbReference type="ARBA" id="ARBA00022723"/>
    </source>
</evidence>
<evidence type="ECO:0000259" key="16">
    <source>
        <dbReference type="Pfam" id="PF07732"/>
    </source>
</evidence>
<dbReference type="InterPro" id="IPR008972">
    <property type="entry name" value="Cupredoxin"/>
</dbReference>
<dbReference type="PANTHER" id="PTHR11709:SF312">
    <property type="entry name" value="LACCASE"/>
    <property type="match status" value="1"/>
</dbReference>
<dbReference type="PROSITE" id="PS00080">
    <property type="entry name" value="MULTICOPPER_OXIDASE2"/>
    <property type="match status" value="1"/>
</dbReference>
<dbReference type="InterPro" id="IPR034285">
    <property type="entry name" value="CuRO_2_LCC"/>
</dbReference>
<dbReference type="GO" id="GO:0046274">
    <property type="term" value="P:lignin catabolic process"/>
    <property type="evidence" value="ECO:0007669"/>
    <property type="project" value="UniProtKB-KW"/>
</dbReference>
<evidence type="ECO:0000256" key="9">
    <source>
        <dbReference type="ARBA" id="ARBA00023002"/>
    </source>
</evidence>
<sequence>MLRLLISLAWVMVLLESSSLASASVVEHSFYVKNLTVEILCEKRVITAVNGSLPGPLLKVREGDTVIVHVFNESPYNISIHWHGLFQKLTPWADGPSYITQCPIKPGQNYTYNFNATEQEGTLWWHAHSKWLRATVYGGFIILPRKDLSYPFAKPHQEFPIIIGEWWNANVLEVEQQGAATGAAPNISDAYTINGQPGHLYSCSQNKTTKFEVVQGKTYLLRIINAALNNEHFFKVANHNFTVVAIDATYTTPYETDVVVTGPGQTVDVLMTANQPNGSYYAAAQPYSSAPGLPFDNTTTTAIFTYVVVNTTINTSSTPPIMPSLPAFNDTPTAHRFFTNLTGLTSARFWEPTILDVDEHMFMAIGLGLVSCGRNESCLGIFNQSFAASINNISFQLPTRMSLLEAHYSNVKGVYDNATFPDTPLMTFDYTNPNNSFNQNLLMTTKSTTVKRVKFNTTIEIVFQDTALVGIENHPMHIHCFNFQVLAQGFGNYNPSVDRQKFNLVNPQIRNTVAVPTGGWSVIRFRANNPGVWILHCHLDVHLTWGLAMAFIVEDGGTPESTLPPPPADLPKC</sequence>
<dbReference type="AlphaFoldDB" id="A0A9R0I8V1"/>
<dbReference type="InterPro" id="IPR033138">
    <property type="entry name" value="Cu_oxidase_CS"/>
</dbReference>
<evidence type="ECO:0000256" key="10">
    <source>
        <dbReference type="ARBA" id="ARBA00023008"/>
    </source>
</evidence>
<keyword evidence="6 13" id="KW-0964">Secreted</keyword>
<dbReference type="Pfam" id="PF07731">
    <property type="entry name" value="Cu-oxidase_2"/>
    <property type="match status" value="1"/>
</dbReference>
<gene>
    <name evidence="18" type="primary">LOC110784623</name>
</gene>
<keyword evidence="11" id="KW-0325">Glycoprotein</keyword>
<feature type="signal peptide" evidence="13">
    <location>
        <begin position="1"/>
        <end position="23"/>
    </location>
</feature>
<keyword evidence="10 13" id="KW-0186">Copper</keyword>
<reference evidence="17" key="1">
    <citation type="journal article" date="2021" name="Nat. Commun.">
        <title>Genomic analyses provide insights into spinach domestication and the genetic basis of agronomic traits.</title>
        <authorList>
            <person name="Cai X."/>
            <person name="Sun X."/>
            <person name="Xu C."/>
            <person name="Sun H."/>
            <person name="Wang X."/>
            <person name="Ge C."/>
            <person name="Zhang Z."/>
            <person name="Wang Q."/>
            <person name="Fei Z."/>
            <person name="Jiao C."/>
            <person name="Wang Q."/>
        </authorList>
    </citation>
    <scope>NUCLEOTIDE SEQUENCE [LARGE SCALE GENOMIC DNA]</scope>
    <source>
        <strain evidence="17">cv. Varoflay</strain>
    </source>
</reference>
<dbReference type="Pfam" id="PF07732">
    <property type="entry name" value="Cu-oxidase_3"/>
    <property type="match status" value="1"/>
</dbReference>
<evidence type="ECO:0000256" key="3">
    <source>
        <dbReference type="ARBA" id="ARBA00010609"/>
    </source>
</evidence>
<dbReference type="PROSITE" id="PS00079">
    <property type="entry name" value="MULTICOPPER_OXIDASE1"/>
    <property type="match status" value="1"/>
</dbReference>
<dbReference type="KEGG" id="soe:110784623"/>
<evidence type="ECO:0000256" key="12">
    <source>
        <dbReference type="ARBA" id="ARBA00023185"/>
    </source>
</evidence>
<dbReference type="CDD" id="cd13875">
    <property type="entry name" value="CuRO_2_LCC_plant"/>
    <property type="match status" value="1"/>
</dbReference>
<keyword evidence="8 13" id="KW-0677">Repeat</keyword>
<keyword evidence="17" id="KW-1185">Reference proteome</keyword>
<comment type="catalytic activity">
    <reaction evidence="1 13">
        <text>4 hydroquinone + O2 = 4 benzosemiquinone + 2 H2O</text>
        <dbReference type="Rhea" id="RHEA:11276"/>
        <dbReference type="ChEBI" id="CHEBI:15377"/>
        <dbReference type="ChEBI" id="CHEBI:15379"/>
        <dbReference type="ChEBI" id="CHEBI:17594"/>
        <dbReference type="ChEBI" id="CHEBI:17977"/>
        <dbReference type="EC" id="1.10.3.2"/>
    </reaction>
</comment>
<protein>
    <recommendedName>
        <fullName evidence="4 13">Laccase</fullName>
        <ecNumber evidence="4 13">1.10.3.2</ecNumber>
    </recommendedName>
    <alternativeName>
        <fullName evidence="13">Benzenediol:oxygen oxidoreductase</fullName>
    </alternativeName>
    <alternativeName>
        <fullName evidence="13">Diphenol oxidase</fullName>
    </alternativeName>
    <alternativeName>
        <fullName evidence="13">Urishiol oxidase</fullName>
    </alternativeName>
</protein>
<dbReference type="InterPro" id="IPR002355">
    <property type="entry name" value="Cu_oxidase_Cu_BS"/>
</dbReference>
<feature type="chain" id="PRO_5040527854" description="Laccase" evidence="13">
    <location>
        <begin position="24"/>
        <end position="573"/>
    </location>
</feature>
<dbReference type="GO" id="GO:0052716">
    <property type="term" value="F:hydroquinone:oxygen oxidoreductase activity"/>
    <property type="evidence" value="ECO:0007669"/>
    <property type="project" value="UniProtKB-EC"/>
</dbReference>
<evidence type="ECO:0000259" key="15">
    <source>
        <dbReference type="Pfam" id="PF07731"/>
    </source>
</evidence>
<dbReference type="EC" id="1.10.3.2" evidence="4 13"/>
<dbReference type="InterPro" id="IPR011706">
    <property type="entry name" value="Cu-oxidase_C"/>
</dbReference>
<dbReference type="Pfam" id="PF00394">
    <property type="entry name" value="Cu-oxidase"/>
    <property type="match status" value="1"/>
</dbReference>
<evidence type="ECO:0000256" key="8">
    <source>
        <dbReference type="ARBA" id="ARBA00022737"/>
    </source>
</evidence>
<feature type="domain" description="Plastocyanin-like" evidence="14">
    <location>
        <begin position="158"/>
        <end position="306"/>
    </location>
</feature>
<keyword evidence="7 13" id="KW-0479">Metal-binding</keyword>